<name>A0A067PLB4_9AGAM</name>
<gene>
    <name evidence="9" type="ORF">JAAARDRAFT_140512</name>
</gene>
<dbReference type="InParanoid" id="A0A067PLB4"/>
<protein>
    <recommendedName>
        <fullName evidence="8">PRP1 splicing factor N-terminal domain-containing protein</fullName>
    </recommendedName>
</protein>
<keyword evidence="6" id="KW-0175">Coiled coil</keyword>
<keyword evidence="4" id="KW-0508">mRNA splicing</keyword>
<evidence type="ECO:0000256" key="3">
    <source>
        <dbReference type="ARBA" id="ARBA00022737"/>
    </source>
</evidence>
<dbReference type="Pfam" id="PF13432">
    <property type="entry name" value="TPR_16"/>
    <property type="match status" value="2"/>
</dbReference>
<dbReference type="InterPro" id="IPR045075">
    <property type="entry name" value="Syf1-like"/>
</dbReference>
<dbReference type="Pfam" id="PF06424">
    <property type="entry name" value="PRP1_N"/>
    <property type="match status" value="1"/>
</dbReference>
<dbReference type="Proteomes" id="UP000027265">
    <property type="component" value="Unassembled WGS sequence"/>
</dbReference>
<dbReference type="AlphaFoldDB" id="A0A067PLB4"/>
<evidence type="ECO:0000256" key="7">
    <source>
        <dbReference type="SAM" id="MobiDB-lite"/>
    </source>
</evidence>
<proteinExistence type="predicted"/>
<keyword evidence="3" id="KW-0677">Repeat</keyword>
<dbReference type="Gene3D" id="1.25.40.10">
    <property type="entry name" value="Tetratricopeptide repeat domain"/>
    <property type="match status" value="5"/>
</dbReference>
<evidence type="ECO:0000256" key="2">
    <source>
        <dbReference type="ARBA" id="ARBA00022664"/>
    </source>
</evidence>
<evidence type="ECO:0000256" key="5">
    <source>
        <dbReference type="ARBA" id="ARBA00023242"/>
    </source>
</evidence>
<dbReference type="PANTHER" id="PTHR11246">
    <property type="entry name" value="PRE-MRNA SPLICING FACTOR"/>
    <property type="match status" value="1"/>
</dbReference>
<dbReference type="SUPFAM" id="SSF48452">
    <property type="entry name" value="TPR-like"/>
    <property type="match status" value="4"/>
</dbReference>
<feature type="coiled-coil region" evidence="6">
    <location>
        <begin position="105"/>
        <end position="135"/>
    </location>
</feature>
<evidence type="ECO:0000259" key="8">
    <source>
        <dbReference type="Pfam" id="PF06424"/>
    </source>
</evidence>
<evidence type="ECO:0000313" key="9">
    <source>
        <dbReference type="EMBL" id="KDQ51251.1"/>
    </source>
</evidence>
<dbReference type="SMART" id="SM00028">
    <property type="entry name" value="TPR"/>
    <property type="match status" value="4"/>
</dbReference>
<feature type="domain" description="PRP1 splicing factor N-terminal" evidence="8">
    <location>
        <begin position="16"/>
        <end position="163"/>
    </location>
</feature>
<dbReference type="OrthoDB" id="440128at2759"/>
<dbReference type="InterPro" id="IPR019734">
    <property type="entry name" value="TPR_rpt"/>
</dbReference>
<feature type="region of interest" description="Disordered" evidence="7">
    <location>
        <begin position="22"/>
        <end position="83"/>
    </location>
</feature>
<dbReference type="GO" id="GO:0071013">
    <property type="term" value="C:catalytic step 2 spliceosome"/>
    <property type="evidence" value="ECO:0007669"/>
    <property type="project" value="TreeGrafter"/>
</dbReference>
<evidence type="ECO:0000256" key="4">
    <source>
        <dbReference type="ARBA" id="ARBA00023187"/>
    </source>
</evidence>
<dbReference type="GO" id="GO:0000244">
    <property type="term" value="P:spliceosomal tri-snRNP complex assembly"/>
    <property type="evidence" value="ECO:0007669"/>
    <property type="project" value="TreeGrafter"/>
</dbReference>
<dbReference type="EMBL" id="KL197750">
    <property type="protein sequence ID" value="KDQ51251.1"/>
    <property type="molecule type" value="Genomic_DNA"/>
</dbReference>
<dbReference type="FunCoup" id="A0A067PLB4">
    <property type="interactions" value="593"/>
</dbReference>
<reference evidence="10" key="1">
    <citation type="journal article" date="2014" name="Proc. Natl. Acad. Sci. U.S.A.">
        <title>Extensive sampling of basidiomycete genomes demonstrates inadequacy of the white-rot/brown-rot paradigm for wood decay fungi.</title>
        <authorList>
            <person name="Riley R."/>
            <person name="Salamov A.A."/>
            <person name="Brown D.W."/>
            <person name="Nagy L.G."/>
            <person name="Floudas D."/>
            <person name="Held B.W."/>
            <person name="Levasseur A."/>
            <person name="Lombard V."/>
            <person name="Morin E."/>
            <person name="Otillar R."/>
            <person name="Lindquist E.A."/>
            <person name="Sun H."/>
            <person name="LaButti K.M."/>
            <person name="Schmutz J."/>
            <person name="Jabbour D."/>
            <person name="Luo H."/>
            <person name="Baker S.E."/>
            <person name="Pisabarro A.G."/>
            <person name="Walton J.D."/>
            <person name="Blanchette R.A."/>
            <person name="Henrissat B."/>
            <person name="Martin F."/>
            <person name="Cullen D."/>
            <person name="Hibbett D.S."/>
            <person name="Grigoriev I.V."/>
        </authorList>
    </citation>
    <scope>NUCLEOTIDE SEQUENCE [LARGE SCALE GENOMIC DNA]</scope>
    <source>
        <strain evidence="10">MUCL 33604</strain>
    </source>
</reference>
<feature type="compositionally biased region" description="Basic and acidic residues" evidence="7">
    <location>
        <begin position="50"/>
        <end position="59"/>
    </location>
</feature>
<evidence type="ECO:0000256" key="6">
    <source>
        <dbReference type="SAM" id="Coils"/>
    </source>
</evidence>
<keyword evidence="5" id="KW-0539">Nucleus</keyword>
<dbReference type="InterPro" id="IPR010491">
    <property type="entry name" value="PRP1_N"/>
</dbReference>
<evidence type="ECO:0000256" key="1">
    <source>
        <dbReference type="ARBA" id="ARBA00004123"/>
    </source>
</evidence>
<sequence length="926" mass="103558">MASNKPNKLAFLSMPAPASYVAGLGRGASGFTTRSDIGPAREGPSEEVIAEARRKRGEEEGGGGGADEPPEQFQDPDNEFGLFASGTYEADDEEADLIYDSVDRNMDARRRIRREARENEELAKHRAERPKLQQQFADLKRGLSAVTDEEWDSIPEVGNLTRRKRRREMYDRTYAVPDSIIVGDRSKTEYENALDPMQQESGGLETPLESGTLTNFVEIGQARDKILSLKLDQISGTANISGSQTSVDPKGYLTSLESVVLKTDAEIGDIKRARQLFDSLVKSNPKHAPGWIAAACLEEHAGRMVAARKTIKMGCDNCPKSEDIWLEAARLHNNQDAKVILANAVTHVGQSVKIWLAAADLEHEVTSKKPLEHIPNSVRLWKETVNLESSVVDARILLSRAVEVIPTSVELWLALARLETPERAKAVLNKARKAMPTSHEIWIAAGRLLEQDAYSDPDKPEADRNKLLEMVDKTIEAGVRELRRHQVLLTREQWMKEAEKCEEEGSPRTCEAIVKATVAMEVEEEDRLDTWVGDAESAEAKGKVGTARAVLAYALKVFPDKRDLWRRAAMLEKAHGTRESLDAILSRAVHHCPQAEVLWLMWAKEKWLTGDVPAAREVLEKAFIANPESEQIWLAAVKLEAENGEVGVARELLTRARMVADTARIWMKSAVFERQHGQISTALEILSAALTKFPKFPKLYMIQGQIYQDKKDYPTARASFSAGIKACPKEVTLWILASRLEEADGKSIKSRALLEKARQIIPANDQLWAEAVGVEERAGGATQAKAVLARGLQECPTSGTLWSLSIWAEPRPSRKSRSVDALKKSADDPVIICTVARLFWAERKIEKARQWFERAVKTNEDLGDTWAWWLKFERQHGTKEYQEEVVRRCIAAEPHHSPVWQSIAKDMKHAGKSTKDILEIVAQELR</sequence>
<dbReference type="STRING" id="933084.A0A067PLB4"/>
<dbReference type="GO" id="GO:0046540">
    <property type="term" value="C:U4/U6 x U5 tri-snRNP complex"/>
    <property type="evidence" value="ECO:0007669"/>
    <property type="project" value="TreeGrafter"/>
</dbReference>
<keyword evidence="2" id="KW-0507">mRNA processing</keyword>
<organism evidence="9 10">
    <name type="scientific">Jaapia argillacea MUCL 33604</name>
    <dbReference type="NCBI Taxonomy" id="933084"/>
    <lineage>
        <taxon>Eukaryota</taxon>
        <taxon>Fungi</taxon>
        <taxon>Dikarya</taxon>
        <taxon>Basidiomycota</taxon>
        <taxon>Agaricomycotina</taxon>
        <taxon>Agaricomycetes</taxon>
        <taxon>Agaricomycetidae</taxon>
        <taxon>Jaapiales</taxon>
        <taxon>Jaapiaceae</taxon>
        <taxon>Jaapia</taxon>
    </lineage>
</organism>
<comment type="subcellular location">
    <subcellularLocation>
        <location evidence="1">Nucleus</location>
    </subcellularLocation>
</comment>
<keyword evidence="10" id="KW-1185">Reference proteome</keyword>
<dbReference type="HOGENOM" id="CLU_007010_0_0_1"/>
<dbReference type="SMART" id="SM00386">
    <property type="entry name" value="HAT"/>
    <property type="match status" value="12"/>
</dbReference>
<evidence type="ECO:0000313" key="10">
    <source>
        <dbReference type="Proteomes" id="UP000027265"/>
    </source>
</evidence>
<feature type="compositionally biased region" description="Acidic residues" evidence="7">
    <location>
        <begin position="68"/>
        <end position="78"/>
    </location>
</feature>
<dbReference type="FunFam" id="1.25.40.10:FF:000256">
    <property type="entry name" value="Probable pre-mRNA splicing factor prp1"/>
    <property type="match status" value="1"/>
</dbReference>
<dbReference type="InterPro" id="IPR011990">
    <property type="entry name" value="TPR-like_helical_dom_sf"/>
</dbReference>
<dbReference type="InterPro" id="IPR003107">
    <property type="entry name" value="HAT"/>
</dbReference>
<dbReference type="PANTHER" id="PTHR11246:SF1">
    <property type="entry name" value="PRE-MRNA-PROCESSING FACTOR 6"/>
    <property type="match status" value="1"/>
</dbReference>
<accession>A0A067PLB4</accession>